<feature type="compositionally biased region" description="Low complexity" evidence="2">
    <location>
        <begin position="858"/>
        <end position="875"/>
    </location>
</feature>
<keyword evidence="1" id="KW-0808">Transferase</keyword>
<evidence type="ECO:0000313" key="5">
    <source>
        <dbReference type="EMBL" id="KAL0062484.1"/>
    </source>
</evidence>
<protein>
    <recommendedName>
        <fullName evidence="7">Glycosyltransferase family 28 N-terminal domain-containing protein</fullName>
    </recommendedName>
</protein>
<comment type="caution">
    <text evidence="5">The sequence shown here is derived from an EMBL/GenBank/DDBJ whole genome shotgun (WGS) entry which is preliminary data.</text>
</comment>
<accession>A0ABR2ZNH6</accession>
<dbReference type="InterPro" id="IPR050426">
    <property type="entry name" value="Glycosyltransferase_28"/>
</dbReference>
<organism evidence="5 6">
    <name type="scientific">Marasmius tenuissimus</name>
    <dbReference type="NCBI Taxonomy" id="585030"/>
    <lineage>
        <taxon>Eukaryota</taxon>
        <taxon>Fungi</taxon>
        <taxon>Dikarya</taxon>
        <taxon>Basidiomycota</taxon>
        <taxon>Agaricomycotina</taxon>
        <taxon>Agaricomycetes</taxon>
        <taxon>Agaricomycetidae</taxon>
        <taxon>Agaricales</taxon>
        <taxon>Marasmiineae</taxon>
        <taxon>Marasmiaceae</taxon>
        <taxon>Marasmius</taxon>
    </lineage>
</organism>
<dbReference type="Pfam" id="PF06722">
    <property type="entry name" value="EryCIII-like_C"/>
    <property type="match status" value="1"/>
</dbReference>
<feature type="compositionally biased region" description="Polar residues" evidence="2">
    <location>
        <begin position="96"/>
        <end position="109"/>
    </location>
</feature>
<dbReference type="Gene3D" id="3.40.50.2000">
    <property type="entry name" value="Glycogen Phosphorylase B"/>
    <property type="match status" value="2"/>
</dbReference>
<gene>
    <name evidence="5" type="ORF">AAF712_010617</name>
</gene>
<reference evidence="5 6" key="1">
    <citation type="submission" date="2024-05" db="EMBL/GenBank/DDBJ databases">
        <title>A draft genome resource for the thread blight pathogen Marasmius tenuissimus strain MS-2.</title>
        <authorList>
            <person name="Yulfo-Soto G.E."/>
            <person name="Baruah I.K."/>
            <person name="Amoako-Attah I."/>
            <person name="Bukari Y."/>
            <person name="Meinhardt L.W."/>
            <person name="Bailey B.A."/>
            <person name="Cohen S.P."/>
        </authorList>
    </citation>
    <scope>NUCLEOTIDE SEQUENCE [LARGE SCALE GENOMIC DNA]</scope>
    <source>
        <strain evidence="5 6">MS-2</strain>
    </source>
</reference>
<evidence type="ECO:0000259" key="4">
    <source>
        <dbReference type="Pfam" id="PF06722"/>
    </source>
</evidence>
<dbReference type="Proteomes" id="UP001437256">
    <property type="component" value="Unassembled WGS sequence"/>
</dbReference>
<proteinExistence type="predicted"/>
<dbReference type="Pfam" id="PF03033">
    <property type="entry name" value="Glyco_transf_28"/>
    <property type="match status" value="1"/>
</dbReference>
<dbReference type="InterPro" id="IPR004276">
    <property type="entry name" value="GlycoTrans_28_N"/>
</dbReference>
<keyword evidence="6" id="KW-1185">Reference proteome</keyword>
<feature type="compositionally biased region" description="Polar residues" evidence="2">
    <location>
        <begin position="27"/>
        <end position="44"/>
    </location>
</feature>
<dbReference type="PANTHER" id="PTHR48050:SF13">
    <property type="entry name" value="STEROL 3-BETA-GLUCOSYLTRANSFERASE UGT80A2"/>
    <property type="match status" value="1"/>
</dbReference>
<feature type="region of interest" description="Disordered" evidence="2">
    <location>
        <begin position="856"/>
        <end position="910"/>
    </location>
</feature>
<dbReference type="EMBL" id="JBBXMP010000103">
    <property type="protein sequence ID" value="KAL0062484.1"/>
    <property type="molecule type" value="Genomic_DNA"/>
</dbReference>
<feature type="compositionally biased region" description="Polar residues" evidence="2">
    <location>
        <begin position="975"/>
        <end position="991"/>
    </location>
</feature>
<feature type="region of interest" description="Disordered" evidence="2">
    <location>
        <begin position="971"/>
        <end position="996"/>
    </location>
</feature>
<evidence type="ECO:0008006" key="7">
    <source>
        <dbReference type="Google" id="ProtNLM"/>
    </source>
</evidence>
<dbReference type="InterPro" id="IPR010610">
    <property type="entry name" value="EryCIII-like_C"/>
</dbReference>
<evidence type="ECO:0000313" key="6">
    <source>
        <dbReference type="Proteomes" id="UP001437256"/>
    </source>
</evidence>
<dbReference type="CDD" id="cd03784">
    <property type="entry name" value="GT1_Gtf-like"/>
    <property type="match status" value="1"/>
</dbReference>
<dbReference type="SUPFAM" id="SSF53756">
    <property type="entry name" value="UDP-Glycosyltransferase/glycogen phosphorylase"/>
    <property type="match status" value="1"/>
</dbReference>
<name>A0ABR2ZNH6_9AGAR</name>
<dbReference type="InterPro" id="IPR002213">
    <property type="entry name" value="UDP_glucos_trans"/>
</dbReference>
<evidence type="ECO:0000256" key="1">
    <source>
        <dbReference type="ARBA" id="ARBA00022679"/>
    </source>
</evidence>
<evidence type="ECO:0000256" key="2">
    <source>
        <dbReference type="SAM" id="MobiDB-lite"/>
    </source>
</evidence>
<feature type="region of interest" description="Disordered" evidence="2">
    <location>
        <begin position="1"/>
        <end position="109"/>
    </location>
</feature>
<evidence type="ECO:0000259" key="3">
    <source>
        <dbReference type="Pfam" id="PF03033"/>
    </source>
</evidence>
<feature type="compositionally biased region" description="Polar residues" evidence="2">
    <location>
        <begin position="61"/>
        <end position="84"/>
    </location>
</feature>
<feature type="domain" description="Glycosyltransferase family 28 N-terminal" evidence="3">
    <location>
        <begin position="182"/>
        <end position="243"/>
    </location>
</feature>
<feature type="domain" description="Erythromycin biosynthesis protein CIII-like C-terminal" evidence="4">
    <location>
        <begin position="451"/>
        <end position="559"/>
    </location>
</feature>
<dbReference type="PANTHER" id="PTHR48050">
    <property type="entry name" value="STEROL 3-BETA-GLUCOSYLTRANSFERASE"/>
    <property type="match status" value="1"/>
</dbReference>
<sequence>MVVVTDNDSKSDPTFTENNHDEYPATPTYSVEPSESEWTIQSGFDSGGIRPGHRDDARYMQSDTNPDANLARRNTNLHSHSQNMPPASPRASSSRVQLQPRGSVTHSVVSESDITLHRKSYSRYSKLGKGLESSAKLEPDGSISISLNLKKKLPDLPKDYAQEVDEFGVDHSPKRIVPKMNIVIMIVGSRGDVQPYVALGKKLKQDGHRIRIASHETFRSFVEGQGLEFFDIGGDPRELMSYMVKRWAFAADAIISNPPAFAHVHCAEALGIPLLLSFTMPWRVPSPTTEFHHPLVTVQESNAKKGMTNYLSYALADLLTWQGIGDLVNTFRTDVLNLKDLSMRTGPGLVDTLKVPWTYCMSPALVPKPVDWKNHIDVAGFYYLDLATSYTPPDDLADFLVAGDPPIYIGFGSVVVDDAATMTETVFEATRRAGVRALVSAGWGGLGGVTVPSHIFVLGNIPHDWLFDKGRVAAVVHHGGAGTTAAGLTKGRPTVVVPFFGDQAFWGTVACNMIHRAGAGPAPIHHKDLNADNLCDAITYAISYEAREAAAAMAKQINSEDGVSAGVESFYRHLPLKNMRCDLDSTRLATWWSTEHCLKLSGFAAQILADAGKLDMATLDLHRPKEYILTKKLVTDPITGGATAIFWSVTHLAEGIVQSIVSPRKGLIKTGVAIPLGAMEIVSAIYKGFHGLPELYGAKLRAEPEVTGIVSGVKEAGKGFYYGWVDGVSSLWKEPWRGVRKEGFVGLIKGSARGVGNAAFLPSAGIVGLFKHPMKGALRSMQSLHSLVVSRDRDHVQYRTRMQEARMAADAGTPQERYAIFQKFEKSAAGKRQRRRSYAKLASDYMYSEQRYSNSDMSLATSSTSTLVPTTPTLKPLRKLPPRAYDKHSLPPIPAEEEDRSIPPPIYTQTDSDVDEEAFQREISLAIQQSLAEEHNRHGPHTDAEQTRLVPDYMDDIDESLQFYFAEEKQRHNQRWANQRGGSSRSTSGDESLQRDIDLAVRLSLNEHEEQRR</sequence>